<sequence length="768" mass="86197">MDSSLPASSCAHQTSSNPLSSDRLSSNRLSSDLSSNSSSCVCDQAIICPFAEAGKLYLWFPTYHTIQKIKRYLGKANLEFESMQERHGLSIKCSAGQTKEVARNLAVLLSPKELQDTQALFIRGAVQPQLHDFSDITSLQRFIKFSQSDWLLSMLTNQRFTSHFQPIVQVDNTSHIFGYEALLRGLDEQGNLVMPGAILELAIEAGLLPQLDRSARLSAIAQASHYQISNHLFINFSPTALYDPVSCLRSTVEAIDQAGIPHDHIVFEVIESDKPQTLEHLQSILNYYRQAGFLIALDDLGSGYSSLNLLHQLRPDFLKLDMELIRNVHQDSYKAHITQKILEITQKLDIKTVAEGVESIEELHWLQAHGANFVQGYLIAKPAAVPVTATPRFTIGIPQPNQTEPQVRWQPSDSDRIVAAVTQRIHQSLNLTEILQTTATELRQLFDVDRVVLYRFEPDWSGKVAVESVAEGWMPIIGLHVMDSCFQTTYAYEYQQGQIKAIEDIYSADLTQCHVELLQQFQIRANLVVPILQQERLWGLLIAHQCRGPRRWQQPEIDLFKQLAIQAGIAIQQSELYQQLQQANQELQRLACSDGLTQVANRRCFDEYFEAEWQRLARKQSPLSLILCDVDYFKLYNDTYGHLAGDDALRQVAKAIARTVKHPADLVARYGGEEFAVILSSTDAKAAITVAEKIQANISELQLPHARSQVCKYVTLSLGVATMIPNYSSSPVALVMAADQGLYRAKVQGRNRLVQISDAEIRTLLSLS</sequence>
<feature type="domain" description="EAL" evidence="3">
    <location>
        <begin position="144"/>
        <end position="396"/>
    </location>
</feature>
<dbReference type="InterPro" id="IPR029787">
    <property type="entry name" value="Nucleotide_cyclase"/>
</dbReference>
<dbReference type="InterPro" id="IPR000160">
    <property type="entry name" value="GGDEF_dom"/>
</dbReference>
<evidence type="ECO:0000256" key="1">
    <source>
        <dbReference type="SAM" id="MobiDB-lite"/>
    </source>
</evidence>
<dbReference type="PANTHER" id="PTHR33121">
    <property type="entry name" value="CYCLIC DI-GMP PHOSPHODIESTERASE PDEF"/>
    <property type="match status" value="1"/>
</dbReference>
<dbReference type="Pfam" id="PF00563">
    <property type="entry name" value="EAL"/>
    <property type="match status" value="1"/>
</dbReference>
<accession>A0AA97ALS7</accession>
<dbReference type="AlphaFoldDB" id="A0AA97ALS7"/>
<feature type="region of interest" description="Disordered" evidence="1">
    <location>
        <begin position="1"/>
        <end position="37"/>
    </location>
</feature>
<name>A0AA97ALS7_9CYAN</name>
<dbReference type="InterPro" id="IPR003018">
    <property type="entry name" value="GAF"/>
</dbReference>
<proteinExistence type="predicted"/>
<evidence type="ECO:0000259" key="3">
    <source>
        <dbReference type="PROSITE" id="PS50883"/>
    </source>
</evidence>
<dbReference type="CDD" id="cd01948">
    <property type="entry name" value="EAL"/>
    <property type="match status" value="1"/>
</dbReference>
<dbReference type="Gene3D" id="3.20.20.450">
    <property type="entry name" value="EAL domain"/>
    <property type="match status" value="1"/>
</dbReference>
<dbReference type="PROSITE" id="PS50883">
    <property type="entry name" value="EAL"/>
    <property type="match status" value="1"/>
</dbReference>
<dbReference type="PANTHER" id="PTHR33121:SF15">
    <property type="entry name" value="BLUE LIGHT- AND TEMPERATURE-REGULATED ANTIREPRESSOR BLUF"/>
    <property type="match status" value="1"/>
</dbReference>
<evidence type="ECO:0000313" key="5">
    <source>
        <dbReference type="EMBL" id="WNZ27871.1"/>
    </source>
</evidence>
<dbReference type="InterPro" id="IPR043128">
    <property type="entry name" value="Rev_trsase/Diguanyl_cyclase"/>
</dbReference>
<dbReference type="GO" id="GO:0071111">
    <property type="term" value="F:cyclic-guanylate-specific phosphodiesterase activity"/>
    <property type="evidence" value="ECO:0007669"/>
    <property type="project" value="InterPro"/>
</dbReference>
<dbReference type="EMBL" id="CP053587">
    <property type="protein sequence ID" value="WNZ27871.1"/>
    <property type="molecule type" value="Genomic_DNA"/>
</dbReference>
<feature type="domain" description="Phytochrome chromophore attachment site" evidence="2">
    <location>
        <begin position="430"/>
        <end position="566"/>
    </location>
</feature>
<dbReference type="Pfam" id="PF00990">
    <property type="entry name" value="GGDEF"/>
    <property type="match status" value="1"/>
</dbReference>
<dbReference type="NCBIfam" id="TIGR00254">
    <property type="entry name" value="GGDEF"/>
    <property type="match status" value="1"/>
</dbReference>
<protein>
    <submittedName>
        <fullName evidence="5">EAL domain-containing protein</fullName>
    </submittedName>
</protein>
<dbReference type="FunFam" id="3.30.70.270:FF:000001">
    <property type="entry name" value="Diguanylate cyclase domain protein"/>
    <property type="match status" value="1"/>
</dbReference>
<organism evidence="5">
    <name type="scientific">Leptolyngbya sp. NK1-12</name>
    <dbReference type="NCBI Taxonomy" id="2547451"/>
    <lineage>
        <taxon>Bacteria</taxon>
        <taxon>Bacillati</taxon>
        <taxon>Cyanobacteriota</taxon>
        <taxon>Cyanophyceae</taxon>
        <taxon>Leptolyngbyales</taxon>
        <taxon>Leptolyngbyaceae</taxon>
        <taxon>Leptolyngbya group</taxon>
        <taxon>Leptolyngbya</taxon>
    </lineage>
</organism>
<dbReference type="PROSITE" id="PS50887">
    <property type="entry name" value="GGDEF"/>
    <property type="match status" value="1"/>
</dbReference>
<dbReference type="SUPFAM" id="SSF55781">
    <property type="entry name" value="GAF domain-like"/>
    <property type="match status" value="1"/>
</dbReference>
<dbReference type="CDD" id="cd01949">
    <property type="entry name" value="GGDEF"/>
    <property type="match status" value="1"/>
</dbReference>
<dbReference type="PROSITE" id="PS50046">
    <property type="entry name" value="PHYTOCHROME_2"/>
    <property type="match status" value="1"/>
</dbReference>
<dbReference type="SMART" id="SM00065">
    <property type="entry name" value="GAF"/>
    <property type="match status" value="1"/>
</dbReference>
<feature type="compositionally biased region" description="Polar residues" evidence="1">
    <location>
        <begin position="1"/>
        <end position="14"/>
    </location>
</feature>
<dbReference type="InterPro" id="IPR016132">
    <property type="entry name" value="Phyto_chromo_attachment"/>
</dbReference>
<dbReference type="Gene3D" id="3.30.70.270">
    <property type="match status" value="1"/>
</dbReference>
<dbReference type="SUPFAM" id="SSF141868">
    <property type="entry name" value="EAL domain-like"/>
    <property type="match status" value="1"/>
</dbReference>
<evidence type="ECO:0000259" key="4">
    <source>
        <dbReference type="PROSITE" id="PS50887"/>
    </source>
</evidence>
<dbReference type="RefSeq" id="WP_316436389.1">
    <property type="nucleotide sequence ID" value="NZ_CP053587.1"/>
</dbReference>
<dbReference type="InterPro" id="IPR050706">
    <property type="entry name" value="Cyclic-di-GMP_PDE-like"/>
</dbReference>
<dbReference type="InterPro" id="IPR001633">
    <property type="entry name" value="EAL_dom"/>
</dbReference>
<dbReference type="InterPro" id="IPR029016">
    <property type="entry name" value="GAF-like_dom_sf"/>
</dbReference>
<dbReference type="SMART" id="SM00267">
    <property type="entry name" value="GGDEF"/>
    <property type="match status" value="1"/>
</dbReference>
<reference evidence="5" key="1">
    <citation type="submission" date="2020-05" db="EMBL/GenBank/DDBJ databases">
        <authorList>
            <person name="Zhu T."/>
            <person name="Keshari N."/>
            <person name="Lu X."/>
        </authorList>
    </citation>
    <scope>NUCLEOTIDE SEQUENCE</scope>
    <source>
        <strain evidence="5">NK1-12</strain>
    </source>
</reference>
<dbReference type="SUPFAM" id="SSF55073">
    <property type="entry name" value="Nucleotide cyclase"/>
    <property type="match status" value="1"/>
</dbReference>
<dbReference type="Gene3D" id="3.30.450.40">
    <property type="match status" value="2"/>
</dbReference>
<feature type="domain" description="GGDEF" evidence="4">
    <location>
        <begin position="621"/>
        <end position="758"/>
    </location>
</feature>
<dbReference type="InterPro" id="IPR035919">
    <property type="entry name" value="EAL_sf"/>
</dbReference>
<feature type="compositionally biased region" description="Low complexity" evidence="1">
    <location>
        <begin position="15"/>
        <end position="37"/>
    </location>
</feature>
<dbReference type="Pfam" id="PF01590">
    <property type="entry name" value="GAF"/>
    <property type="match status" value="1"/>
</dbReference>
<evidence type="ECO:0000259" key="2">
    <source>
        <dbReference type="PROSITE" id="PS50046"/>
    </source>
</evidence>
<dbReference type="SMART" id="SM00052">
    <property type="entry name" value="EAL"/>
    <property type="match status" value="1"/>
</dbReference>
<gene>
    <name evidence="5" type="ORF">HJG54_34165</name>
</gene>